<dbReference type="PROSITE" id="PS51257">
    <property type="entry name" value="PROKAR_LIPOPROTEIN"/>
    <property type="match status" value="1"/>
</dbReference>
<proteinExistence type="predicted"/>
<sequence>MRSPDYRTCALVLVLAASMLAACSPDGNMPLAPSPAGNPTNMSGAVQNAAPDPAVAAFASASEALMQRMLTRAPEWSIYAGRYDVADRVTIPDAARRAEDLAFAEAELAALSRIDPQTLPPELRIDHALLTNRLASMRWYLTEFRDWQWDPSNYNVAGPIGLILNTPYASEADRLRTVLARLEQVPAYYQAARSNISNPTREHTELAITQNRGTLNLLGDSLRERVAASSLETAEKERFERTRQAAVETIDGFITELQSISGALTENDDARPFRIGAGLYDAKFRYDIQSGFTARELYDRALAEKNRLHNDMDAIAIELWSDYFPDQAMPEDRLDRIGLLIDHLSDQHIARENFISEIERQIPLLTAFVTENDLIDQDPTRPLVVRETPEYMRGGGAGASVSAPGPFNPTADTYYNVTPLDDYSDEQAASYLREYNQWVLQILNIHEAIPGHYTQLVHGNKSSGLIKSLLRNGAMIEGWAVYSERMMLEQGWGDQAPEMWLMYGKWNLRVVTNAIMDYAVHVLNMTEQEAMDMMLREAFQERTEAENKWRRITLSQVQLTSYFTGYAEIYDFRERLKAGMGDEFDLKTFHNRFLSYGNAPVPAIVDMMQGDN</sequence>
<dbReference type="AlphaFoldDB" id="A0A0F9W6L9"/>
<dbReference type="PANTHER" id="PTHR33361">
    <property type="entry name" value="GLR0591 PROTEIN"/>
    <property type="match status" value="1"/>
</dbReference>
<evidence type="ECO:0000313" key="1">
    <source>
        <dbReference type="EMBL" id="KKO12926.1"/>
    </source>
</evidence>
<organism evidence="1">
    <name type="scientific">marine sediment metagenome</name>
    <dbReference type="NCBI Taxonomy" id="412755"/>
    <lineage>
        <taxon>unclassified sequences</taxon>
        <taxon>metagenomes</taxon>
        <taxon>ecological metagenomes</taxon>
    </lineage>
</organism>
<dbReference type="InterPro" id="IPR010281">
    <property type="entry name" value="DUF885"/>
</dbReference>
<reference evidence="1" key="1">
    <citation type="journal article" date="2015" name="Nature">
        <title>Complex archaea that bridge the gap between prokaryotes and eukaryotes.</title>
        <authorList>
            <person name="Spang A."/>
            <person name="Saw J.H."/>
            <person name="Jorgensen S.L."/>
            <person name="Zaremba-Niedzwiedzka K."/>
            <person name="Martijn J."/>
            <person name="Lind A.E."/>
            <person name="van Eijk R."/>
            <person name="Schleper C."/>
            <person name="Guy L."/>
            <person name="Ettema T.J."/>
        </authorList>
    </citation>
    <scope>NUCLEOTIDE SEQUENCE</scope>
</reference>
<name>A0A0F9W6L9_9ZZZZ</name>
<dbReference type="Pfam" id="PF05960">
    <property type="entry name" value="DUF885"/>
    <property type="match status" value="1"/>
</dbReference>
<evidence type="ECO:0008006" key="2">
    <source>
        <dbReference type="Google" id="ProtNLM"/>
    </source>
</evidence>
<gene>
    <name evidence="1" type="ORF">LCGC14_0009430</name>
</gene>
<comment type="caution">
    <text evidence="1">The sequence shown here is derived from an EMBL/GenBank/DDBJ whole genome shotgun (WGS) entry which is preliminary data.</text>
</comment>
<dbReference type="EMBL" id="LAZR01000001">
    <property type="protein sequence ID" value="KKO12926.1"/>
    <property type="molecule type" value="Genomic_DNA"/>
</dbReference>
<dbReference type="PANTHER" id="PTHR33361:SF15">
    <property type="entry name" value="DUF885 FAMILY LIPOPROTEIN"/>
    <property type="match status" value="1"/>
</dbReference>
<protein>
    <recommendedName>
        <fullName evidence="2">DUF885 domain-containing protein</fullName>
    </recommendedName>
</protein>
<accession>A0A0F9W6L9</accession>